<sequence>MDFSEARIKMVDNQVRTSDVTDHAVLRAMLTVPRERFVPEDKRIFAYIGDEISLGGGRFLMEAAPFSKLLQLARIQPSDVVLDVGCGLGYSAAVLAEIAGSVVALEEDAALADAASRNLSATNTLSSVVVNGPLNEGYAKEGPYDVILFEGAVDAVPPVFFDQLRERGRLVVVEGRGNAAAARLYSKEDGIVSSRFAFNCSLRPLPGFAAKPQFVF</sequence>
<dbReference type="GO" id="GO:0004719">
    <property type="term" value="F:protein-L-isoaspartate (D-aspartate) O-methyltransferase activity"/>
    <property type="evidence" value="ECO:0007669"/>
    <property type="project" value="InterPro"/>
</dbReference>
<dbReference type="InterPro" id="IPR029063">
    <property type="entry name" value="SAM-dependent_MTases_sf"/>
</dbReference>
<dbReference type="OrthoDB" id="9798496at2"/>
<comment type="similarity">
    <text evidence="1">Belongs to the methyltransferase superfamily. L-isoaspartyl/D-aspartyl protein methyltransferase family.</text>
</comment>
<evidence type="ECO:0000256" key="1">
    <source>
        <dbReference type="ARBA" id="ARBA00005369"/>
    </source>
</evidence>
<dbReference type="PANTHER" id="PTHR11579:SF18">
    <property type="entry name" value="PROTEIN-L-ISOASPARTATE O-METHYLTRANSFERASE"/>
    <property type="match status" value="1"/>
</dbReference>
<dbReference type="SUPFAM" id="SSF53335">
    <property type="entry name" value="S-adenosyl-L-methionine-dependent methyltransferases"/>
    <property type="match status" value="1"/>
</dbReference>
<dbReference type="CDD" id="cd02440">
    <property type="entry name" value="AdoMet_MTases"/>
    <property type="match status" value="1"/>
</dbReference>
<keyword evidence="4" id="KW-0808">Transferase</keyword>
<reference evidence="4 5" key="1">
    <citation type="submission" date="2014-09" db="EMBL/GenBank/DDBJ databases">
        <title>Isolation and characterization of Aurantimonas altamirensis ON-56566 from clinical sample following a dog bite.</title>
        <authorList>
            <person name="Eshaghi A."/>
            <person name="Li A."/>
            <person name="Shahinas D."/>
            <person name="Bahn P."/>
            <person name="Kus J.V."/>
            <person name="Patel S.N."/>
        </authorList>
    </citation>
    <scope>NUCLEOTIDE SEQUENCE [LARGE SCALE GENOMIC DNA]</scope>
    <source>
        <strain evidence="4 5">ON-56566</strain>
    </source>
</reference>
<protein>
    <recommendedName>
        <fullName evidence="2">Protein-L-isoaspartate O-methyltransferase</fullName>
    </recommendedName>
    <alternativeName>
        <fullName evidence="3">Protein L-isoaspartyl methyltransferase</fullName>
    </alternativeName>
</protein>
<dbReference type="STRING" id="370622.LA66_07290"/>
<dbReference type="Pfam" id="PF01135">
    <property type="entry name" value="PCMT"/>
    <property type="match status" value="1"/>
</dbReference>
<accession>A0A0B1Q7F5</accession>
<organism evidence="4 5">
    <name type="scientific">Aureimonas altamirensis</name>
    <dbReference type="NCBI Taxonomy" id="370622"/>
    <lineage>
        <taxon>Bacteria</taxon>
        <taxon>Pseudomonadati</taxon>
        <taxon>Pseudomonadota</taxon>
        <taxon>Alphaproteobacteria</taxon>
        <taxon>Hyphomicrobiales</taxon>
        <taxon>Aurantimonadaceae</taxon>
        <taxon>Aureimonas</taxon>
    </lineage>
</organism>
<dbReference type="PANTHER" id="PTHR11579">
    <property type="entry name" value="PROTEIN-L-ISOASPARTATE O-METHYLTRANSFERASE"/>
    <property type="match status" value="1"/>
</dbReference>
<gene>
    <name evidence="4" type="ORF">LA66_07290</name>
</gene>
<dbReference type="GO" id="GO:0005737">
    <property type="term" value="C:cytoplasm"/>
    <property type="evidence" value="ECO:0007669"/>
    <property type="project" value="TreeGrafter"/>
</dbReference>
<comment type="caution">
    <text evidence="4">The sequence shown here is derived from an EMBL/GenBank/DDBJ whole genome shotgun (WGS) entry which is preliminary data.</text>
</comment>
<dbReference type="RefSeq" id="WP_039191105.1">
    <property type="nucleotide sequence ID" value="NZ_JRFJ01000001.1"/>
</dbReference>
<evidence type="ECO:0000313" key="5">
    <source>
        <dbReference type="Proteomes" id="UP000030826"/>
    </source>
</evidence>
<keyword evidence="4" id="KW-0489">Methyltransferase</keyword>
<dbReference type="GO" id="GO:0032259">
    <property type="term" value="P:methylation"/>
    <property type="evidence" value="ECO:0007669"/>
    <property type="project" value="UniProtKB-KW"/>
</dbReference>
<dbReference type="Gene3D" id="3.40.50.150">
    <property type="entry name" value="Vaccinia Virus protein VP39"/>
    <property type="match status" value="1"/>
</dbReference>
<dbReference type="AlphaFoldDB" id="A0A0B1Q7F5"/>
<evidence type="ECO:0000256" key="2">
    <source>
        <dbReference type="ARBA" id="ARBA00013346"/>
    </source>
</evidence>
<evidence type="ECO:0000256" key="3">
    <source>
        <dbReference type="ARBA" id="ARBA00030757"/>
    </source>
</evidence>
<proteinExistence type="inferred from homology"/>
<evidence type="ECO:0000313" key="4">
    <source>
        <dbReference type="EMBL" id="KHJ56334.1"/>
    </source>
</evidence>
<name>A0A0B1Q7F5_9HYPH</name>
<dbReference type="EMBL" id="JRFJ01000001">
    <property type="protein sequence ID" value="KHJ56334.1"/>
    <property type="molecule type" value="Genomic_DNA"/>
</dbReference>
<dbReference type="InterPro" id="IPR000682">
    <property type="entry name" value="PCMT"/>
</dbReference>
<dbReference type="Proteomes" id="UP000030826">
    <property type="component" value="Unassembled WGS sequence"/>
</dbReference>